<gene>
    <name evidence="2" type="ORF">XE02_1651</name>
</gene>
<dbReference type="PANTHER" id="PTHR34297:SF2">
    <property type="entry name" value="ASP23_GLS24 FAMILY ENVELOPE STRESS RESPONSE PROTEIN"/>
    <property type="match status" value="1"/>
</dbReference>
<dbReference type="PANTHER" id="PTHR34297">
    <property type="entry name" value="HYPOTHETICAL CYTOSOLIC PROTEIN-RELATED"/>
    <property type="match status" value="1"/>
</dbReference>
<organism evidence="2 3">
    <name type="scientific">Mesotoga infera</name>
    <dbReference type="NCBI Taxonomy" id="1236046"/>
    <lineage>
        <taxon>Bacteria</taxon>
        <taxon>Thermotogati</taxon>
        <taxon>Thermotogota</taxon>
        <taxon>Thermotogae</taxon>
        <taxon>Kosmotogales</taxon>
        <taxon>Kosmotogaceae</taxon>
        <taxon>Mesotoga</taxon>
    </lineage>
</organism>
<sequence>MQVTTEFGKIDISLQAISSIVKKIVSESYGPVNVGSPQTGFLTKLFGTGEDSRKGIKVTEEIDGTLEIDIDLILEYGVRIPTVVENIQENVFHKLKELTEATNIKVNIHVVGLQD</sequence>
<dbReference type="Proteomes" id="UP000055014">
    <property type="component" value="Unassembled WGS sequence"/>
</dbReference>
<name>A0A101HYI7_9BACT</name>
<proteinExistence type="inferred from homology"/>
<protein>
    <recommendedName>
        <fullName evidence="4">Asp23/Gls24 family envelope stress response protein</fullName>
    </recommendedName>
</protein>
<evidence type="ECO:0000313" key="3">
    <source>
        <dbReference type="Proteomes" id="UP000055014"/>
    </source>
</evidence>
<dbReference type="EMBL" id="LGGW01000249">
    <property type="protein sequence ID" value="KUK84510.1"/>
    <property type="molecule type" value="Genomic_DNA"/>
</dbReference>
<dbReference type="PATRIC" id="fig|1236046.5.peg.140"/>
<dbReference type="Pfam" id="PF03780">
    <property type="entry name" value="Asp23"/>
    <property type="match status" value="1"/>
</dbReference>
<accession>A0A101HYI7</accession>
<evidence type="ECO:0008006" key="4">
    <source>
        <dbReference type="Google" id="ProtNLM"/>
    </source>
</evidence>
<comment type="caution">
    <text evidence="2">The sequence shown here is derived from an EMBL/GenBank/DDBJ whole genome shotgun (WGS) entry which is preliminary data.</text>
</comment>
<dbReference type="InterPro" id="IPR005531">
    <property type="entry name" value="Asp23"/>
</dbReference>
<evidence type="ECO:0000313" key="2">
    <source>
        <dbReference type="EMBL" id="KUK84510.1"/>
    </source>
</evidence>
<comment type="similarity">
    <text evidence="1">Belongs to the asp23 family.</text>
</comment>
<dbReference type="AlphaFoldDB" id="A0A101HYI7"/>
<reference evidence="3" key="1">
    <citation type="journal article" date="2015" name="MBio">
        <title>Genome-Resolved Metagenomic Analysis Reveals Roles for Candidate Phyla and Other Microbial Community Members in Biogeochemical Transformations in Oil Reservoirs.</title>
        <authorList>
            <person name="Hu P."/>
            <person name="Tom L."/>
            <person name="Singh A."/>
            <person name="Thomas B.C."/>
            <person name="Baker B.J."/>
            <person name="Piceno Y.M."/>
            <person name="Andersen G.L."/>
            <person name="Banfield J.F."/>
        </authorList>
    </citation>
    <scope>NUCLEOTIDE SEQUENCE [LARGE SCALE GENOMIC DNA]</scope>
</reference>
<evidence type="ECO:0000256" key="1">
    <source>
        <dbReference type="ARBA" id="ARBA00005721"/>
    </source>
</evidence>